<evidence type="ECO:0000256" key="10">
    <source>
        <dbReference type="RuleBase" id="RU363032"/>
    </source>
</evidence>
<dbReference type="GO" id="GO:0043190">
    <property type="term" value="C:ATP-binding cassette (ABC) transporter complex"/>
    <property type="evidence" value="ECO:0007669"/>
    <property type="project" value="InterPro"/>
</dbReference>
<dbReference type="Proteomes" id="UP000199409">
    <property type="component" value="Unassembled WGS sequence"/>
</dbReference>
<keyword evidence="4 10" id="KW-0813">Transport</keyword>
<feature type="domain" description="ABC transmembrane type-1" evidence="11">
    <location>
        <begin position="34"/>
        <end position="223"/>
    </location>
</feature>
<evidence type="ECO:0000256" key="5">
    <source>
        <dbReference type="ARBA" id="ARBA00022475"/>
    </source>
</evidence>
<feature type="transmembrane region" description="Helical" evidence="10">
    <location>
        <begin position="40"/>
        <end position="61"/>
    </location>
</feature>
<keyword evidence="7" id="KW-0029">Amino-acid transport</keyword>
<keyword evidence="13" id="KW-1185">Reference proteome</keyword>
<dbReference type="RefSeq" id="WP_245706569.1">
    <property type="nucleotide sequence ID" value="NZ_FNQN01000009.1"/>
</dbReference>
<keyword evidence="5" id="KW-1003">Cell membrane</keyword>
<feature type="transmembrane region" description="Helical" evidence="10">
    <location>
        <begin position="168"/>
        <end position="186"/>
    </location>
</feature>
<evidence type="ECO:0000256" key="4">
    <source>
        <dbReference type="ARBA" id="ARBA00022448"/>
    </source>
</evidence>
<sequence length="244" mass="26832">MAVKLMGGMLEMADIVLAKIQITINLMPFLMQGLLMTFKVSILAILFGSLLGFVLGVVRTLGYRPLTAIIGIYLHIFRGTPYLVQLYIIYFVFPSFGVGFLNFDSFTAAIVSLSLYTSSYVTEITTAAIYAIPRGQEEAARSCGMSKAEALIYVVLPQSLKMMIPPMASIYVVIIKSTAILSIIGISELTRQGEVAILRMPGDIMFVYGLIATMYFIYCYPVLRFAKWAEGAFGSIGSVQDQES</sequence>
<evidence type="ECO:0000256" key="6">
    <source>
        <dbReference type="ARBA" id="ARBA00022692"/>
    </source>
</evidence>
<dbReference type="PROSITE" id="PS50928">
    <property type="entry name" value="ABC_TM1"/>
    <property type="match status" value="1"/>
</dbReference>
<dbReference type="EMBL" id="FNQN01000009">
    <property type="protein sequence ID" value="SEA66754.1"/>
    <property type="molecule type" value="Genomic_DNA"/>
</dbReference>
<feature type="transmembrane region" description="Helical" evidence="10">
    <location>
        <begin position="109"/>
        <end position="132"/>
    </location>
</feature>
<dbReference type="PANTHER" id="PTHR30614:SF20">
    <property type="entry name" value="GLUTAMINE TRANSPORT SYSTEM PERMEASE PROTEIN GLNP"/>
    <property type="match status" value="1"/>
</dbReference>
<dbReference type="NCBIfam" id="TIGR01726">
    <property type="entry name" value="HEQRo_perm_3TM"/>
    <property type="match status" value="1"/>
</dbReference>
<evidence type="ECO:0000256" key="9">
    <source>
        <dbReference type="ARBA" id="ARBA00023136"/>
    </source>
</evidence>
<name>A0A1H4D216_9BACT</name>
<evidence type="ECO:0000256" key="3">
    <source>
        <dbReference type="ARBA" id="ARBA00010072"/>
    </source>
</evidence>
<comment type="similarity">
    <text evidence="3">Belongs to the binding-protein-dependent transport system permease family. HisMQ subfamily.</text>
</comment>
<gene>
    <name evidence="12" type="ORF">SAMN05660420_02795</name>
</gene>
<dbReference type="InterPro" id="IPR043429">
    <property type="entry name" value="ArtM/GltK/GlnP/TcyL/YhdX-like"/>
</dbReference>
<keyword evidence="6 10" id="KW-0812">Transmembrane</keyword>
<dbReference type="STRING" id="37625.SAMN05660420_02795"/>
<comment type="function">
    <text evidence="1">Part of the binding-protein-dependent transport system for glutamine; probably responsible for the translocation of the substrate across the membrane.</text>
</comment>
<feature type="transmembrane region" description="Helical" evidence="10">
    <location>
        <begin position="206"/>
        <end position="223"/>
    </location>
</feature>
<dbReference type="InterPro" id="IPR035906">
    <property type="entry name" value="MetI-like_sf"/>
</dbReference>
<dbReference type="SUPFAM" id="SSF161098">
    <property type="entry name" value="MetI-like"/>
    <property type="match status" value="1"/>
</dbReference>
<proteinExistence type="inferred from homology"/>
<keyword evidence="8 10" id="KW-1133">Transmembrane helix</keyword>
<evidence type="ECO:0000256" key="1">
    <source>
        <dbReference type="ARBA" id="ARBA00003159"/>
    </source>
</evidence>
<dbReference type="AlphaFoldDB" id="A0A1H4D216"/>
<dbReference type="Pfam" id="PF00528">
    <property type="entry name" value="BPD_transp_1"/>
    <property type="match status" value="1"/>
</dbReference>
<dbReference type="GO" id="GO:0006865">
    <property type="term" value="P:amino acid transport"/>
    <property type="evidence" value="ECO:0007669"/>
    <property type="project" value="UniProtKB-KW"/>
</dbReference>
<evidence type="ECO:0000313" key="13">
    <source>
        <dbReference type="Proteomes" id="UP000199409"/>
    </source>
</evidence>
<dbReference type="InterPro" id="IPR010065">
    <property type="entry name" value="AA_ABC_transptr_permease_3TM"/>
</dbReference>
<keyword evidence="9 10" id="KW-0472">Membrane</keyword>
<dbReference type="CDD" id="cd06261">
    <property type="entry name" value="TM_PBP2"/>
    <property type="match status" value="1"/>
</dbReference>
<evidence type="ECO:0000313" key="12">
    <source>
        <dbReference type="EMBL" id="SEA66754.1"/>
    </source>
</evidence>
<dbReference type="Gene3D" id="1.10.3720.10">
    <property type="entry name" value="MetI-like"/>
    <property type="match status" value="1"/>
</dbReference>
<accession>A0A1H4D216</accession>
<evidence type="ECO:0000256" key="2">
    <source>
        <dbReference type="ARBA" id="ARBA00004429"/>
    </source>
</evidence>
<dbReference type="PANTHER" id="PTHR30614">
    <property type="entry name" value="MEMBRANE COMPONENT OF AMINO ACID ABC TRANSPORTER"/>
    <property type="match status" value="1"/>
</dbReference>
<comment type="subcellular location">
    <subcellularLocation>
        <location evidence="2">Cell inner membrane</location>
        <topology evidence="2">Multi-pass membrane protein</topology>
    </subcellularLocation>
    <subcellularLocation>
        <location evidence="10">Cell membrane</location>
        <topology evidence="10">Multi-pass membrane protein</topology>
    </subcellularLocation>
</comment>
<dbReference type="GO" id="GO:0022857">
    <property type="term" value="F:transmembrane transporter activity"/>
    <property type="evidence" value="ECO:0007669"/>
    <property type="project" value="InterPro"/>
</dbReference>
<organism evidence="12 13">
    <name type="scientific">Desulfuromusa kysingii</name>
    <dbReference type="NCBI Taxonomy" id="37625"/>
    <lineage>
        <taxon>Bacteria</taxon>
        <taxon>Pseudomonadati</taxon>
        <taxon>Thermodesulfobacteriota</taxon>
        <taxon>Desulfuromonadia</taxon>
        <taxon>Desulfuromonadales</taxon>
        <taxon>Geopsychrobacteraceae</taxon>
        <taxon>Desulfuromusa</taxon>
    </lineage>
</organism>
<protein>
    <submittedName>
        <fullName evidence="12">Polar amino acid transport system permease protein</fullName>
    </submittedName>
</protein>
<feature type="transmembrane region" description="Helical" evidence="10">
    <location>
        <begin position="82"/>
        <end position="103"/>
    </location>
</feature>
<dbReference type="InterPro" id="IPR000515">
    <property type="entry name" value="MetI-like"/>
</dbReference>
<reference evidence="12 13" key="1">
    <citation type="submission" date="2016-10" db="EMBL/GenBank/DDBJ databases">
        <authorList>
            <person name="de Groot N.N."/>
        </authorList>
    </citation>
    <scope>NUCLEOTIDE SEQUENCE [LARGE SCALE GENOMIC DNA]</scope>
    <source>
        <strain evidence="12 13">DSM 7343</strain>
    </source>
</reference>
<evidence type="ECO:0000256" key="7">
    <source>
        <dbReference type="ARBA" id="ARBA00022970"/>
    </source>
</evidence>
<evidence type="ECO:0000259" key="11">
    <source>
        <dbReference type="PROSITE" id="PS50928"/>
    </source>
</evidence>
<evidence type="ECO:0000256" key="8">
    <source>
        <dbReference type="ARBA" id="ARBA00022989"/>
    </source>
</evidence>